<name>A0A8S0YZ14_ARCPL</name>
<organism evidence="2 3">
    <name type="scientific">Arctia plantaginis</name>
    <name type="common">Wood tiger moth</name>
    <name type="synonym">Phalaena plantaginis</name>
    <dbReference type="NCBI Taxonomy" id="874455"/>
    <lineage>
        <taxon>Eukaryota</taxon>
        <taxon>Metazoa</taxon>
        <taxon>Ecdysozoa</taxon>
        <taxon>Arthropoda</taxon>
        <taxon>Hexapoda</taxon>
        <taxon>Insecta</taxon>
        <taxon>Pterygota</taxon>
        <taxon>Neoptera</taxon>
        <taxon>Endopterygota</taxon>
        <taxon>Lepidoptera</taxon>
        <taxon>Glossata</taxon>
        <taxon>Ditrysia</taxon>
        <taxon>Noctuoidea</taxon>
        <taxon>Erebidae</taxon>
        <taxon>Arctiinae</taxon>
        <taxon>Arctia</taxon>
    </lineage>
</organism>
<evidence type="ECO:0000256" key="1">
    <source>
        <dbReference type="SAM" id="MobiDB-lite"/>
    </source>
</evidence>
<accession>A0A8S0YZ14</accession>
<evidence type="ECO:0000313" key="2">
    <source>
        <dbReference type="EMBL" id="CAB3224912.1"/>
    </source>
</evidence>
<dbReference type="OrthoDB" id="7479953at2759"/>
<evidence type="ECO:0000313" key="3">
    <source>
        <dbReference type="Proteomes" id="UP000494106"/>
    </source>
</evidence>
<gene>
    <name evidence="2" type="ORF">APLA_LOCUS2200</name>
</gene>
<reference evidence="2 3" key="1">
    <citation type="submission" date="2020-04" db="EMBL/GenBank/DDBJ databases">
        <authorList>
            <person name="Wallbank WR R."/>
            <person name="Pardo Diaz C."/>
            <person name="Kozak K."/>
            <person name="Martin S."/>
            <person name="Jiggins C."/>
            <person name="Moest M."/>
            <person name="Warren A I."/>
            <person name="Byers J.R.P. K."/>
            <person name="Montejo-Kovacevich G."/>
            <person name="Yen C E."/>
        </authorList>
    </citation>
    <scope>NUCLEOTIDE SEQUENCE [LARGE SCALE GENOMIC DNA]</scope>
</reference>
<protein>
    <submittedName>
        <fullName evidence="2">Uncharacterized protein</fullName>
    </submittedName>
</protein>
<feature type="region of interest" description="Disordered" evidence="1">
    <location>
        <begin position="1"/>
        <end position="45"/>
    </location>
</feature>
<dbReference type="Proteomes" id="UP000494106">
    <property type="component" value="Unassembled WGS sequence"/>
</dbReference>
<proteinExistence type="predicted"/>
<dbReference type="AlphaFoldDB" id="A0A8S0YZ14"/>
<dbReference type="EMBL" id="CADEBC010000196">
    <property type="protein sequence ID" value="CAB3224912.1"/>
    <property type="molecule type" value="Genomic_DNA"/>
</dbReference>
<sequence>MSRLTANATPPRQTTSSDKERTRAIASSVERPCRKPNWLSDKSGPTRDRCWLIRAAITLSKSFATSSNRHIGRNAEGESAALPGFWISTSLASFQPAGNA</sequence>
<feature type="compositionally biased region" description="Polar residues" evidence="1">
    <location>
        <begin position="1"/>
        <end position="16"/>
    </location>
</feature>
<comment type="caution">
    <text evidence="2">The sequence shown here is derived from an EMBL/GenBank/DDBJ whole genome shotgun (WGS) entry which is preliminary data.</text>
</comment>
<keyword evidence="3" id="KW-1185">Reference proteome</keyword>